<name>A0AAV1FE74_XYRNO</name>
<protein>
    <submittedName>
        <fullName evidence="2">Uncharacterized protein</fullName>
    </submittedName>
</protein>
<evidence type="ECO:0000313" key="2">
    <source>
        <dbReference type="EMBL" id="CAJ1059246.1"/>
    </source>
</evidence>
<gene>
    <name evidence="2" type="ORF">XNOV1_A020434</name>
</gene>
<keyword evidence="3" id="KW-1185">Reference proteome</keyword>
<evidence type="ECO:0000313" key="3">
    <source>
        <dbReference type="Proteomes" id="UP001178508"/>
    </source>
</evidence>
<sequence length="103" mass="11810">MKSNDMTAVALINDTERKEVWPEAVSLHPSLEQSKISRRLAAETVVQLYNSFIFMSLFVFLHEFFKQLILPLTLFSSNHSPTQRPCWHAFRAAAADSEKDRGL</sequence>
<dbReference type="AlphaFoldDB" id="A0AAV1FE74"/>
<reference evidence="2" key="1">
    <citation type="submission" date="2023-08" db="EMBL/GenBank/DDBJ databases">
        <authorList>
            <person name="Alioto T."/>
            <person name="Alioto T."/>
            <person name="Gomez Garrido J."/>
        </authorList>
    </citation>
    <scope>NUCLEOTIDE SEQUENCE</scope>
</reference>
<feature type="transmembrane region" description="Helical" evidence="1">
    <location>
        <begin position="48"/>
        <end position="65"/>
    </location>
</feature>
<keyword evidence="1" id="KW-0472">Membrane</keyword>
<keyword evidence="1" id="KW-1133">Transmembrane helix</keyword>
<keyword evidence="1" id="KW-0812">Transmembrane</keyword>
<accession>A0AAV1FE74</accession>
<organism evidence="2 3">
    <name type="scientific">Xyrichtys novacula</name>
    <name type="common">Pearly razorfish</name>
    <name type="synonym">Hemipteronotus novacula</name>
    <dbReference type="NCBI Taxonomy" id="13765"/>
    <lineage>
        <taxon>Eukaryota</taxon>
        <taxon>Metazoa</taxon>
        <taxon>Chordata</taxon>
        <taxon>Craniata</taxon>
        <taxon>Vertebrata</taxon>
        <taxon>Euteleostomi</taxon>
        <taxon>Actinopterygii</taxon>
        <taxon>Neopterygii</taxon>
        <taxon>Teleostei</taxon>
        <taxon>Neoteleostei</taxon>
        <taxon>Acanthomorphata</taxon>
        <taxon>Eupercaria</taxon>
        <taxon>Labriformes</taxon>
        <taxon>Labridae</taxon>
        <taxon>Xyrichtys</taxon>
    </lineage>
</organism>
<proteinExistence type="predicted"/>
<dbReference type="Proteomes" id="UP001178508">
    <property type="component" value="Chromosome 6"/>
</dbReference>
<dbReference type="EMBL" id="OY660869">
    <property type="protein sequence ID" value="CAJ1059246.1"/>
    <property type="molecule type" value="Genomic_DNA"/>
</dbReference>
<evidence type="ECO:0000256" key="1">
    <source>
        <dbReference type="SAM" id="Phobius"/>
    </source>
</evidence>